<comment type="caution">
    <text evidence="1">The sequence shown here is derived from an EMBL/GenBank/DDBJ whole genome shotgun (WGS) entry which is preliminary data.</text>
</comment>
<accession>A0A9W7D9I5</accession>
<organism evidence="1 2">
    <name type="scientific">Phytophthora lilii</name>
    <dbReference type="NCBI Taxonomy" id="2077276"/>
    <lineage>
        <taxon>Eukaryota</taxon>
        <taxon>Sar</taxon>
        <taxon>Stramenopiles</taxon>
        <taxon>Oomycota</taxon>
        <taxon>Peronosporomycetes</taxon>
        <taxon>Peronosporales</taxon>
        <taxon>Peronosporaceae</taxon>
        <taxon>Phytophthora</taxon>
    </lineage>
</organism>
<keyword evidence="2" id="KW-1185">Reference proteome</keyword>
<evidence type="ECO:0000313" key="1">
    <source>
        <dbReference type="EMBL" id="GMF65828.1"/>
    </source>
</evidence>
<dbReference type="EMBL" id="BSXW01012507">
    <property type="protein sequence ID" value="GMF65828.1"/>
    <property type="molecule type" value="Genomic_DNA"/>
</dbReference>
<reference evidence="1" key="1">
    <citation type="submission" date="2023-04" db="EMBL/GenBank/DDBJ databases">
        <title>Phytophthora lilii NBRC 32176.</title>
        <authorList>
            <person name="Ichikawa N."/>
            <person name="Sato H."/>
            <person name="Tonouchi N."/>
        </authorList>
    </citation>
    <scope>NUCLEOTIDE SEQUENCE</scope>
    <source>
        <strain evidence="1">NBRC 32176</strain>
    </source>
</reference>
<evidence type="ECO:0000313" key="2">
    <source>
        <dbReference type="Proteomes" id="UP001165083"/>
    </source>
</evidence>
<sequence length="189" mass="21623">MQLNYTCQSLRHKSSRPNRQYKHLALREDVGAPSRAKPSKYEATQKKKQAHEVNLKVSINLLRKEHQKLELRIQLLRYNIATKTTSWGVVSEYFRLLGHAFKSADNECNLDVHRAFLQATMAPDLLTETGCGIEALLKEHKRLSLYHPDTEVQLVHLDNSSHDVVHATVRVKVSIGLNTPQHAFPHFGE</sequence>
<name>A0A9W7D9I5_9STRA</name>
<gene>
    <name evidence="1" type="ORF">Plil01_001842700</name>
</gene>
<protein>
    <submittedName>
        <fullName evidence="1">Unnamed protein product</fullName>
    </submittedName>
</protein>
<proteinExistence type="predicted"/>
<dbReference type="Proteomes" id="UP001165083">
    <property type="component" value="Unassembled WGS sequence"/>
</dbReference>
<dbReference type="AlphaFoldDB" id="A0A9W7D9I5"/>